<comment type="caution">
    <text evidence="2">The sequence shown here is derived from an EMBL/GenBank/DDBJ whole genome shotgun (WGS) entry which is preliminary data.</text>
</comment>
<feature type="region of interest" description="Disordered" evidence="1">
    <location>
        <begin position="1"/>
        <end position="20"/>
    </location>
</feature>
<dbReference type="AlphaFoldDB" id="A0A241XTG8"/>
<proteinExistence type="predicted"/>
<evidence type="ECO:0000313" key="3">
    <source>
        <dbReference type="Proteomes" id="UP000194857"/>
    </source>
</evidence>
<protein>
    <submittedName>
        <fullName evidence="2">Uncharacterized protein</fullName>
    </submittedName>
</protein>
<evidence type="ECO:0000256" key="1">
    <source>
        <dbReference type="SAM" id="MobiDB-lite"/>
    </source>
</evidence>
<accession>A0A241XTG8</accession>
<dbReference type="Proteomes" id="UP000194857">
    <property type="component" value="Unassembled WGS sequence"/>
</dbReference>
<dbReference type="EMBL" id="NFFZ01000003">
    <property type="protein sequence ID" value="OTI63806.1"/>
    <property type="molecule type" value="Genomic_DNA"/>
</dbReference>
<gene>
    <name evidence="2" type="ORF">CAZ10_06175</name>
</gene>
<dbReference type="RefSeq" id="WP_031636744.1">
    <property type="nucleotide sequence ID" value="NZ_CAADQQ010000084.1"/>
</dbReference>
<organism evidence="2 3">
    <name type="scientific">Pseudomonas aeruginosa</name>
    <dbReference type="NCBI Taxonomy" id="287"/>
    <lineage>
        <taxon>Bacteria</taxon>
        <taxon>Pseudomonadati</taxon>
        <taxon>Pseudomonadota</taxon>
        <taxon>Gammaproteobacteria</taxon>
        <taxon>Pseudomonadales</taxon>
        <taxon>Pseudomonadaceae</taxon>
        <taxon>Pseudomonas</taxon>
    </lineage>
</organism>
<reference evidence="2 3" key="1">
    <citation type="submission" date="2017-05" db="EMBL/GenBank/DDBJ databases">
        <authorList>
            <person name="Song R."/>
            <person name="Chenine A.L."/>
            <person name="Ruprecht R.M."/>
        </authorList>
    </citation>
    <scope>NUCLEOTIDE SEQUENCE [LARGE SCALE GENOMIC DNA]</scope>
    <source>
        <strain evidence="2 3">S567_C10_BS</strain>
    </source>
</reference>
<evidence type="ECO:0000313" key="2">
    <source>
        <dbReference type="EMBL" id="OTI63806.1"/>
    </source>
</evidence>
<name>A0A241XTG8_PSEAI</name>
<sequence>MARGGKREGAGRPKGSRNKLTADIKAVAQSFGEEGIMHLVEIARNGDAPPAARVAAVKEILDRGYGKAKQPLEHTGEDGEPIKAITEIRIVGVSPDGNPLT</sequence>
<feature type="compositionally biased region" description="Basic and acidic residues" evidence="1">
    <location>
        <begin position="1"/>
        <end position="11"/>
    </location>
</feature>